<feature type="DNA-binding region" description="H-T-H motif" evidence="4">
    <location>
        <begin position="44"/>
        <end position="63"/>
    </location>
</feature>
<evidence type="ECO:0000256" key="3">
    <source>
        <dbReference type="ARBA" id="ARBA00023163"/>
    </source>
</evidence>
<dbReference type="EMBL" id="JAMRXG010000001">
    <property type="protein sequence ID" value="MCM6772454.1"/>
    <property type="molecule type" value="Genomic_DNA"/>
</dbReference>
<comment type="caution">
    <text evidence="6">The sequence shown here is derived from an EMBL/GenBank/DDBJ whole genome shotgun (WGS) entry which is preliminary data.</text>
</comment>
<proteinExistence type="predicted"/>
<dbReference type="GO" id="GO:0003700">
    <property type="term" value="F:DNA-binding transcription factor activity"/>
    <property type="evidence" value="ECO:0007669"/>
    <property type="project" value="TreeGrafter"/>
</dbReference>
<name>A0A9X2E1H4_9NOCA</name>
<feature type="domain" description="HTH tetR-type" evidence="5">
    <location>
        <begin position="21"/>
        <end position="81"/>
    </location>
</feature>
<dbReference type="PRINTS" id="PR00455">
    <property type="entry name" value="HTHTETR"/>
</dbReference>
<gene>
    <name evidence="6" type="ORF">NDR86_03085</name>
</gene>
<evidence type="ECO:0000256" key="1">
    <source>
        <dbReference type="ARBA" id="ARBA00023015"/>
    </source>
</evidence>
<keyword evidence="7" id="KW-1185">Reference proteome</keyword>
<evidence type="ECO:0000256" key="2">
    <source>
        <dbReference type="ARBA" id="ARBA00023125"/>
    </source>
</evidence>
<dbReference type="PANTHER" id="PTHR30055:SF234">
    <property type="entry name" value="HTH-TYPE TRANSCRIPTIONAL REGULATOR BETI"/>
    <property type="match status" value="1"/>
</dbReference>
<reference evidence="6" key="1">
    <citation type="submission" date="2022-06" db="EMBL/GenBank/DDBJ databases">
        <title>Novel species in genus nocardia.</title>
        <authorList>
            <person name="Li F."/>
        </authorList>
    </citation>
    <scope>NUCLEOTIDE SEQUENCE</scope>
    <source>
        <strain evidence="6">CDC141</strain>
    </source>
</reference>
<organism evidence="6 7">
    <name type="scientific">Nocardia pulmonis</name>
    <dbReference type="NCBI Taxonomy" id="2951408"/>
    <lineage>
        <taxon>Bacteria</taxon>
        <taxon>Bacillati</taxon>
        <taxon>Actinomycetota</taxon>
        <taxon>Actinomycetes</taxon>
        <taxon>Mycobacteriales</taxon>
        <taxon>Nocardiaceae</taxon>
        <taxon>Nocardia</taxon>
    </lineage>
</organism>
<accession>A0A9X2E1H4</accession>
<dbReference type="PANTHER" id="PTHR30055">
    <property type="entry name" value="HTH-TYPE TRANSCRIPTIONAL REGULATOR RUTR"/>
    <property type="match status" value="1"/>
</dbReference>
<dbReference type="PROSITE" id="PS50977">
    <property type="entry name" value="HTH_TETR_2"/>
    <property type="match status" value="1"/>
</dbReference>
<dbReference type="Pfam" id="PF00440">
    <property type="entry name" value="TetR_N"/>
    <property type="match status" value="1"/>
</dbReference>
<dbReference type="SUPFAM" id="SSF46689">
    <property type="entry name" value="Homeodomain-like"/>
    <property type="match status" value="1"/>
</dbReference>
<dbReference type="Proteomes" id="UP001139157">
    <property type="component" value="Unassembled WGS sequence"/>
</dbReference>
<evidence type="ECO:0000313" key="6">
    <source>
        <dbReference type="EMBL" id="MCM6772454.1"/>
    </source>
</evidence>
<dbReference type="InterPro" id="IPR001647">
    <property type="entry name" value="HTH_TetR"/>
</dbReference>
<dbReference type="InterPro" id="IPR050109">
    <property type="entry name" value="HTH-type_TetR-like_transc_reg"/>
</dbReference>
<dbReference type="AlphaFoldDB" id="A0A9X2E1H4"/>
<protein>
    <submittedName>
        <fullName evidence="6">TetR/AcrR family transcriptional regulator</fullName>
    </submittedName>
</protein>
<evidence type="ECO:0000259" key="5">
    <source>
        <dbReference type="PROSITE" id="PS50977"/>
    </source>
</evidence>
<keyword evidence="3" id="KW-0804">Transcription</keyword>
<dbReference type="RefSeq" id="WP_251909305.1">
    <property type="nucleotide sequence ID" value="NZ_JAMRXG010000001.1"/>
</dbReference>
<sequence>MTDSTTPRRRYDSMRRLAQAQQTHADIAVAARELFVAKGWAATTVRDVARAAGVSVPTVYAAYENKKGLVQALADAADLAADPARQLAELEATADPRRHLAAMAAYDRRLFERSGDLLTLIREAGRGEPELAAVYERGRVLGDRTRVQVLSTWPAHTLRPGLDVATAVDIYAALCNIDVYVTLTVERGWSPQRVEDWWTEALARELLSDPVGSASPSERTADV</sequence>
<dbReference type="InterPro" id="IPR009057">
    <property type="entry name" value="Homeodomain-like_sf"/>
</dbReference>
<keyword evidence="1" id="KW-0805">Transcription regulation</keyword>
<evidence type="ECO:0000313" key="7">
    <source>
        <dbReference type="Proteomes" id="UP001139157"/>
    </source>
</evidence>
<dbReference type="GO" id="GO:0000976">
    <property type="term" value="F:transcription cis-regulatory region binding"/>
    <property type="evidence" value="ECO:0007669"/>
    <property type="project" value="TreeGrafter"/>
</dbReference>
<evidence type="ECO:0000256" key="4">
    <source>
        <dbReference type="PROSITE-ProRule" id="PRU00335"/>
    </source>
</evidence>
<dbReference type="Gene3D" id="1.10.357.10">
    <property type="entry name" value="Tetracycline Repressor, domain 2"/>
    <property type="match status" value="1"/>
</dbReference>
<keyword evidence="2 4" id="KW-0238">DNA-binding</keyword>